<dbReference type="STRING" id="47428.A0A284RTK0"/>
<gene>
    <name evidence="2" type="ORF">ARMOST_15518</name>
</gene>
<name>A0A284RTK0_ARMOS</name>
<sequence>MTDQCALDTNGNLKSLSKINFYHDVDDDAPMAGPKAAPKPNVQEPLGHGQRAGKAGQMRDALEAEKVDEFGVSIKPVASKPRCRRKKSKKASRKEGTGLNLDDDDAEDSNFETDDGDSSSRNSEDSDSAVPNSELAEIMPSKMAADSKRKSAPHSNNSHDNGSEAQPSSSTRKSRKAGGKRNPIYYFYEEVTHGAPHAA</sequence>
<dbReference type="Proteomes" id="UP000219338">
    <property type="component" value="Unassembled WGS sequence"/>
</dbReference>
<reference evidence="3" key="1">
    <citation type="journal article" date="2017" name="Nat. Ecol. Evol.">
        <title>Genome expansion and lineage-specific genetic innovations in the forest pathogenic fungi Armillaria.</title>
        <authorList>
            <person name="Sipos G."/>
            <person name="Prasanna A.N."/>
            <person name="Walter M.C."/>
            <person name="O'Connor E."/>
            <person name="Balint B."/>
            <person name="Krizsan K."/>
            <person name="Kiss B."/>
            <person name="Hess J."/>
            <person name="Varga T."/>
            <person name="Slot J."/>
            <person name="Riley R."/>
            <person name="Boka B."/>
            <person name="Rigling D."/>
            <person name="Barry K."/>
            <person name="Lee J."/>
            <person name="Mihaltcheva S."/>
            <person name="LaButti K."/>
            <person name="Lipzen A."/>
            <person name="Waldron R."/>
            <person name="Moloney N.M."/>
            <person name="Sperisen C."/>
            <person name="Kredics L."/>
            <person name="Vagvoelgyi C."/>
            <person name="Patrignani A."/>
            <person name="Fitzpatrick D."/>
            <person name="Nagy I."/>
            <person name="Doyle S."/>
            <person name="Anderson J.B."/>
            <person name="Grigoriev I.V."/>
            <person name="Gueldener U."/>
            <person name="Muensterkoetter M."/>
            <person name="Nagy L.G."/>
        </authorList>
    </citation>
    <scope>NUCLEOTIDE SEQUENCE [LARGE SCALE GENOMIC DNA]</scope>
    <source>
        <strain evidence="3">C18/9</strain>
    </source>
</reference>
<feature type="compositionally biased region" description="Low complexity" evidence="1">
    <location>
        <begin position="30"/>
        <end position="40"/>
    </location>
</feature>
<dbReference type="OrthoDB" id="3240105at2759"/>
<feature type="region of interest" description="Disordered" evidence="1">
    <location>
        <begin position="24"/>
        <end position="181"/>
    </location>
</feature>
<feature type="compositionally biased region" description="Basic and acidic residues" evidence="1">
    <location>
        <begin position="60"/>
        <end position="69"/>
    </location>
</feature>
<proteinExistence type="predicted"/>
<dbReference type="AlphaFoldDB" id="A0A284RTK0"/>
<accession>A0A284RTK0</accession>
<feature type="compositionally biased region" description="Polar residues" evidence="1">
    <location>
        <begin position="153"/>
        <end position="171"/>
    </location>
</feature>
<evidence type="ECO:0000256" key="1">
    <source>
        <dbReference type="SAM" id="MobiDB-lite"/>
    </source>
</evidence>
<organism evidence="2 3">
    <name type="scientific">Armillaria ostoyae</name>
    <name type="common">Armillaria root rot fungus</name>
    <dbReference type="NCBI Taxonomy" id="47428"/>
    <lineage>
        <taxon>Eukaryota</taxon>
        <taxon>Fungi</taxon>
        <taxon>Dikarya</taxon>
        <taxon>Basidiomycota</taxon>
        <taxon>Agaricomycotina</taxon>
        <taxon>Agaricomycetes</taxon>
        <taxon>Agaricomycetidae</taxon>
        <taxon>Agaricales</taxon>
        <taxon>Marasmiineae</taxon>
        <taxon>Physalacriaceae</taxon>
        <taxon>Armillaria</taxon>
    </lineage>
</organism>
<evidence type="ECO:0000313" key="3">
    <source>
        <dbReference type="Proteomes" id="UP000219338"/>
    </source>
</evidence>
<keyword evidence="3" id="KW-1185">Reference proteome</keyword>
<dbReference type="EMBL" id="FUEG01000016">
    <property type="protein sequence ID" value="SJL12097.1"/>
    <property type="molecule type" value="Genomic_DNA"/>
</dbReference>
<feature type="compositionally biased region" description="Acidic residues" evidence="1">
    <location>
        <begin position="101"/>
        <end position="117"/>
    </location>
</feature>
<evidence type="ECO:0000313" key="2">
    <source>
        <dbReference type="EMBL" id="SJL12097.1"/>
    </source>
</evidence>
<protein>
    <submittedName>
        <fullName evidence="2">Uncharacterized protein</fullName>
    </submittedName>
</protein>
<feature type="compositionally biased region" description="Basic residues" evidence="1">
    <location>
        <begin position="81"/>
        <end position="92"/>
    </location>
</feature>